<dbReference type="InterPro" id="IPR035892">
    <property type="entry name" value="C2_domain_sf"/>
</dbReference>
<accession>A0A8S9ZXK9</accession>
<protein>
    <submittedName>
        <fullName evidence="2">Uncharacterized protein</fullName>
    </submittedName>
</protein>
<dbReference type="Proteomes" id="UP000605970">
    <property type="component" value="Unassembled WGS sequence"/>
</dbReference>
<feature type="compositionally biased region" description="Polar residues" evidence="1">
    <location>
        <begin position="55"/>
        <end position="67"/>
    </location>
</feature>
<evidence type="ECO:0000256" key="1">
    <source>
        <dbReference type="SAM" id="MobiDB-lite"/>
    </source>
</evidence>
<proteinExistence type="predicted"/>
<organism evidence="2 3">
    <name type="scientific">Meloidogyne graminicola</name>
    <dbReference type="NCBI Taxonomy" id="189291"/>
    <lineage>
        <taxon>Eukaryota</taxon>
        <taxon>Metazoa</taxon>
        <taxon>Ecdysozoa</taxon>
        <taxon>Nematoda</taxon>
        <taxon>Chromadorea</taxon>
        <taxon>Rhabditida</taxon>
        <taxon>Tylenchina</taxon>
        <taxon>Tylenchomorpha</taxon>
        <taxon>Tylenchoidea</taxon>
        <taxon>Meloidogynidae</taxon>
        <taxon>Meloidogyninae</taxon>
        <taxon>Meloidogyne</taxon>
    </lineage>
</organism>
<reference evidence="2" key="1">
    <citation type="journal article" date="2020" name="Ecol. Evol.">
        <title>Genome structure and content of the rice root-knot nematode (Meloidogyne graminicola).</title>
        <authorList>
            <person name="Phan N.T."/>
            <person name="Danchin E.G.J."/>
            <person name="Klopp C."/>
            <person name="Perfus-Barbeoch L."/>
            <person name="Kozlowski D.K."/>
            <person name="Koutsovoulos G.D."/>
            <person name="Lopez-Roques C."/>
            <person name="Bouchez O."/>
            <person name="Zahm M."/>
            <person name="Besnard G."/>
            <person name="Bellafiore S."/>
        </authorList>
    </citation>
    <scope>NUCLEOTIDE SEQUENCE</scope>
    <source>
        <strain evidence="2">VN-18</strain>
    </source>
</reference>
<dbReference type="EMBL" id="JABEBT010000012">
    <property type="protein sequence ID" value="KAF7638391.1"/>
    <property type="molecule type" value="Genomic_DNA"/>
</dbReference>
<comment type="caution">
    <text evidence="2">The sequence shown here is derived from an EMBL/GenBank/DDBJ whole genome shotgun (WGS) entry which is preliminary data.</text>
</comment>
<name>A0A8S9ZXK9_9BILA</name>
<feature type="compositionally biased region" description="Low complexity" evidence="1">
    <location>
        <begin position="44"/>
        <end position="54"/>
    </location>
</feature>
<dbReference type="AlphaFoldDB" id="A0A8S9ZXK9"/>
<dbReference type="Gene3D" id="2.60.40.150">
    <property type="entry name" value="C2 domain"/>
    <property type="match status" value="1"/>
</dbReference>
<dbReference type="OrthoDB" id="5978493at2759"/>
<gene>
    <name evidence="2" type="ORF">Mgra_00002073</name>
</gene>
<keyword evidence="3" id="KW-1185">Reference proteome</keyword>
<sequence>MSLFPSLLSLSNNYQNNNQLNQQIIDSQTTTTMINNINSEKQQKSSLSSSIKQSVITPRSASGSRRGSTVDDRGAFCSLPQQGGNQPEVLVSLCYFDTQNRLVVCVEKAAAIGYRKKESGNDVVPVQEISIRISAFFSEGIEIGKQKSEWTKVSPSGEVQFCDAQASFQISRNELEECSVQIDIFNLNNNSWSSLLRRKQKIGTLILSDKRENDCSSSVDAQTHWQEMIKGMGLTLDKWHLID</sequence>
<evidence type="ECO:0000313" key="2">
    <source>
        <dbReference type="EMBL" id="KAF7638391.1"/>
    </source>
</evidence>
<feature type="region of interest" description="Disordered" evidence="1">
    <location>
        <begin position="40"/>
        <end position="69"/>
    </location>
</feature>
<evidence type="ECO:0000313" key="3">
    <source>
        <dbReference type="Proteomes" id="UP000605970"/>
    </source>
</evidence>